<feature type="region of interest" description="Disordered" evidence="10">
    <location>
        <begin position="17"/>
        <end position="55"/>
    </location>
</feature>
<dbReference type="InterPro" id="IPR036412">
    <property type="entry name" value="HAD-like_sf"/>
</dbReference>
<dbReference type="PROSITE" id="PS50846">
    <property type="entry name" value="HMA_2"/>
    <property type="match status" value="1"/>
</dbReference>
<dbReference type="PROSITE" id="PS00154">
    <property type="entry name" value="ATPASE_E1_E2"/>
    <property type="match status" value="1"/>
</dbReference>
<evidence type="ECO:0000256" key="3">
    <source>
        <dbReference type="ARBA" id="ARBA00022692"/>
    </source>
</evidence>
<keyword evidence="14" id="KW-1185">Reference proteome</keyword>
<dbReference type="RefSeq" id="WP_007259936.1">
    <property type="nucleotide sequence ID" value="NZ_AOHZ01000061.1"/>
</dbReference>
<dbReference type="Gene3D" id="2.70.150.10">
    <property type="entry name" value="Calcium-transporting ATPase, cytoplasmic transduction domain A"/>
    <property type="match status" value="1"/>
</dbReference>
<feature type="region of interest" description="Disordered" evidence="10">
    <location>
        <begin position="169"/>
        <end position="189"/>
    </location>
</feature>
<dbReference type="InterPro" id="IPR023299">
    <property type="entry name" value="ATPase_P-typ_cyto_dom_N"/>
</dbReference>
<keyword evidence="4" id="KW-0479">Metal-binding</keyword>
<proteinExistence type="inferred from homology"/>
<protein>
    <submittedName>
        <fullName evidence="13">ATPase P</fullName>
    </submittedName>
</protein>
<dbReference type="PRINTS" id="PR00120">
    <property type="entry name" value="HATPASE"/>
</dbReference>
<comment type="similarity">
    <text evidence="2">Belongs to the cation transport ATPase (P-type) (TC 3.A.3) family. Type IB subfamily.</text>
</comment>
<evidence type="ECO:0000256" key="1">
    <source>
        <dbReference type="ARBA" id="ARBA00004127"/>
    </source>
</evidence>
<feature type="transmembrane region" description="Helical" evidence="11">
    <location>
        <begin position="211"/>
        <end position="235"/>
    </location>
</feature>
<evidence type="ECO:0000256" key="7">
    <source>
        <dbReference type="ARBA" id="ARBA00022967"/>
    </source>
</evidence>
<dbReference type="Gene3D" id="3.40.50.1000">
    <property type="entry name" value="HAD superfamily/HAD-like"/>
    <property type="match status" value="1"/>
</dbReference>
<evidence type="ECO:0000256" key="9">
    <source>
        <dbReference type="ARBA" id="ARBA00023136"/>
    </source>
</evidence>
<dbReference type="GO" id="GO:0005524">
    <property type="term" value="F:ATP binding"/>
    <property type="evidence" value="ECO:0007669"/>
    <property type="project" value="UniProtKB-KW"/>
</dbReference>
<dbReference type="SFLD" id="SFLDF00027">
    <property type="entry name" value="p-type_atpase"/>
    <property type="match status" value="1"/>
</dbReference>
<dbReference type="GO" id="GO:0005507">
    <property type="term" value="F:copper ion binding"/>
    <property type="evidence" value="ECO:0007669"/>
    <property type="project" value="TreeGrafter"/>
</dbReference>
<dbReference type="eggNOG" id="arCOG01576">
    <property type="taxonomic scope" value="Archaea"/>
</dbReference>
<evidence type="ECO:0000259" key="12">
    <source>
        <dbReference type="PROSITE" id="PS50846"/>
    </source>
</evidence>
<comment type="subcellular location">
    <subcellularLocation>
        <location evidence="1">Endomembrane system</location>
        <topology evidence="1">Multi-pass membrane protein</topology>
    </subcellularLocation>
</comment>
<gene>
    <name evidence="13" type="ORF">C493_13313</name>
</gene>
<evidence type="ECO:0000256" key="4">
    <source>
        <dbReference type="ARBA" id="ARBA00022723"/>
    </source>
</evidence>
<dbReference type="eggNOG" id="arCOG02764">
    <property type="taxonomic scope" value="Archaea"/>
</dbReference>
<keyword evidence="9 11" id="KW-0472">Membrane</keyword>
<sequence length="887" mass="92510">MSERDRSDECCRLCGSALDSAGAPDPAENAAGDDLEGVPATDTDGAATAEESDAGGPFCSCGCREIAAALGAPADAPPTGDDASTSTEDDADALERTFFRVDGMHSALCEGYLESLAENCDGVADAAASYVTEAIRVDYDPERTSAAALEDALSRTGYTAYRREDAADEADGAGAVGDSTTAAADSSASATARAREMRGMRKRRSEDVLEIRYVVGIVFGSFLLVPYLTVFYPVYLADYSSYWLLGLYEETFATFDGYLFLPLFFTLTGVVLYLAGMPLLRGAYISLKLRRPSTHLLAATTIVAAYAYGTLAFVAQRPDIYYDLTILVAATVMAAVFYEETIKRRALNRLTDLTVSQVGTARVLEEDGTTAEKPIEDVSSDDRLLVRAGERIPVDGTLAEGACTVDEAVVTGESLPVSKSAGDAVVGGSIVTGDAAVVDVADRTASSIEDLTRTVWNLQSVDHGVQRRADALAGTFVPLVAAAALLAGGGSVLLGATALETASVVLLALFVASPWALGLATPCSIASSVRDALESGIVVFDESVFERLRGVDVVVFDKTGTLTTGEMRVLEADAPDDVLRAAGALEQRASHPAAAAIADAYAKSGAADGDSSASSIRPEPDGGVADDRSTEAPSPRSIREFERHAMGASATVDGRRVLVGHPDLFRERGWTLEDEDSLDARIDEARATGRLPVLVGRDGRVEGVVIVGDEPRENWAETVSALSETGVEVVVLTGDDDAAARRFRAHSDVSRVFANASPAAKTAAVRRLGADNRVAMVGDGTNDAPALAAADLGISLGGGTALAADAADLAIVEDDLAAVERAFALARAARRRLVRNLRLALSYNAIVIPIALAGLLSPLLTTAALVISAAAIVGNSARPLLEESDDS</sequence>
<keyword evidence="8 11" id="KW-1133">Transmembrane helix</keyword>
<dbReference type="GO" id="GO:0016887">
    <property type="term" value="F:ATP hydrolysis activity"/>
    <property type="evidence" value="ECO:0007669"/>
    <property type="project" value="InterPro"/>
</dbReference>
<feature type="transmembrane region" description="Helical" evidence="11">
    <location>
        <begin position="296"/>
        <end position="314"/>
    </location>
</feature>
<evidence type="ECO:0000256" key="6">
    <source>
        <dbReference type="ARBA" id="ARBA00022840"/>
    </source>
</evidence>
<dbReference type="SUPFAM" id="SSF56784">
    <property type="entry name" value="HAD-like"/>
    <property type="match status" value="1"/>
</dbReference>
<dbReference type="Gene3D" id="3.40.1110.10">
    <property type="entry name" value="Calcium-transporting ATPase, cytoplasmic domain N"/>
    <property type="match status" value="1"/>
</dbReference>
<feature type="region of interest" description="Disordered" evidence="10">
    <location>
        <begin position="607"/>
        <end position="637"/>
    </location>
</feature>
<evidence type="ECO:0000256" key="5">
    <source>
        <dbReference type="ARBA" id="ARBA00022741"/>
    </source>
</evidence>
<dbReference type="PATRIC" id="fig|1227499.3.peg.2730"/>
<keyword evidence="5" id="KW-0547">Nucleotide-binding</keyword>
<organism evidence="13 14">
    <name type="scientific">Natronolimnohabitans innermongolicus JCM 12255</name>
    <dbReference type="NCBI Taxonomy" id="1227499"/>
    <lineage>
        <taxon>Archaea</taxon>
        <taxon>Methanobacteriati</taxon>
        <taxon>Methanobacteriota</taxon>
        <taxon>Stenosarchaea group</taxon>
        <taxon>Halobacteria</taxon>
        <taxon>Halobacteriales</taxon>
        <taxon>Natrialbaceae</taxon>
        <taxon>Natronolimnohabitans</taxon>
    </lineage>
</organism>
<dbReference type="EMBL" id="AOHZ01000061">
    <property type="protein sequence ID" value="ELY54031.1"/>
    <property type="molecule type" value="Genomic_DNA"/>
</dbReference>
<dbReference type="NCBIfam" id="TIGR01525">
    <property type="entry name" value="ATPase-IB_hvy"/>
    <property type="match status" value="1"/>
</dbReference>
<dbReference type="GO" id="GO:0016020">
    <property type="term" value="C:membrane"/>
    <property type="evidence" value="ECO:0007669"/>
    <property type="project" value="InterPro"/>
</dbReference>
<dbReference type="GO" id="GO:0012505">
    <property type="term" value="C:endomembrane system"/>
    <property type="evidence" value="ECO:0007669"/>
    <property type="project" value="UniProtKB-SubCell"/>
</dbReference>
<keyword evidence="7" id="KW-1278">Translocase</keyword>
<dbReference type="PRINTS" id="PR00119">
    <property type="entry name" value="CATATPASE"/>
</dbReference>
<feature type="domain" description="HMA" evidence="12">
    <location>
        <begin position="95"/>
        <end position="161"/>
    </location>
</feature>
<dbReference type="PROSITE" id="PS01229">
    <property type="entry name" value="COF_2"/>
    <property type="match status" value="1"/>
</dbReference>
<feature type="compositionally biased region" description="Low complexity" evidence="10">
    <location>
        <begin position="172"/>
        <end position="189"/>
    </location>
</feature>
<evidence type="ECO:0000256" key="2">
    <source>
        <dbReference type="ARBA" id="ARBA00006024"/>
    </source>
</evidence>
<dbReference type="Pfam" id="PF00702">
    <property type="entry name" value="Hydrolase"/>
    <property type="match status" value="1"/>
</dbReference>
<dbReference type="InterPro" id="IPR044492">
    <property type="entry name" value="P_typ_ATPase_HD_dom"/>
</dbReference>
<dbReference type="GO" id="GO:0043682">
    <property type="term" value="F:P-type divalent copper transporter activity"/>
    <property type="evidence" value="ECO:0007669"/>
    <property type="project" value="TreeGrafter"/>
</dbReference>
<comment type="caution">
    <text evidence="13">The sequence shown here is derived from an EMBL/GenBank/DDBJ whole genome shotgun (WGS) entry which is preliminary data.</text>
</comment>
<dbReference type="SFLD" id="SFLDS00003">
    <property type="entry name" value="Haloacid_Dehalogenase"/>
    <property type="match status" value="1"/>
</dbReference>
<dbReference type="AlphaFoldDB" id="L9WXZ6"/>
<dbReference type="Pfam" id="PF00122">
    <property type="entry name" value="E1-E2_ATPase"/>
    <property type="match status" value="1"/>
</dbReference>
<dbReference type="CDD" id="cd00371">
    <property type="entry name" value="HMA"/>
    <property type="match status" value="1"/>
</dbReference>
<dbReference type="InterPro" id="IPR008250">
    <property type="entry name" value="ATPase_P-typ_transduc_dom_A_sf"/>
</dbReference>
<dbReference type="OrthoDB" id="8588at2157"/>
<evidence type="ECO:0000256" key="11">
    <source>
        <dbReference type="SAM" id="Phobius"/>
    </source>
</evidence>
<feature type="compositionally biased region" description="Low complexity" evidence="10">
    <location>
        <begin position="40"/>
        <end position="49"/>
    </location>
</feature>
<dbReference type="InterPro" id="IPR018303">
    <property type="entry name" value="ATPase_P-typ_P_site"/>
</dbReference>
<reference evidence="13 14" key="1">
    <citation type="journal article" date="2014" name="PLoS Genet.">
        <title>Phylogenetically driven sequencing of extremely halophilic archaea reveals strategies for static and dynamic osmo-response.</title>
        <authorList>
            <person name="Becker E.A."/>
            <person name="Seitzer P.M."/>
            <person name="Tritt A."/>
            <person name="Larsen D."/>
            <person name="Krusor M."/>
            <person name="Yao A.I."/>
            <person name="Wu D."/>
            <person name="Madern D."/>
            <person name="Eisen J.A."/>
            <person name="Darling A.E."/>
            <person name="Facciotti M.T."/>
        </authorList>
    </citation>
    <scope>NUCLEOTIDE SEQUENCE [LARGE SCALE GENOMIC DNA]</scope>
    <source>
        <strain evidence="13 14">JCM 12255</strain>
    </source>
</reference>
<dbReference type="SUPFAM" id="SSF81653">
    <property type="entry name" value="Calcium ATPase, transduction domain A"/>
    <property type="match status" value="1"/>
</dbReference>
<evidence type="ECO:0000313" key="14">
    <source>
        <dbReference type="Proteomes" id="UP000011602"/>
    </source>
</evidence>
<accession>L9WXZ6</accession>
<dbReference type="PANTHER" id="PTHR43520">
    <property type="entry name" value="ATP7, ISOFORM B"/>
    <property type="match status" value="1"/>
</dbReference>
<dbReference type="InterPro" id="IPR023214">
    <property type="entry name" value="HAD_sf"/>
</dbReference>
<keyword evidence="6" id="KW-0067">ATP-binding</keyword>
<dbReference type="GO" id="GO:0055070">
    <property type="term" value="P:copper ion homeostasis"/>
    <property type="evidence" value="ECO:0007669"/>
    <property type="project" value="TreeGrafter"/>
</dbReference>
<dbReference type="InterPro" id="IPR036163">
    <property type="entry name" value="HMA_dom_sf"/>
</dbReference>
<feature type="transmembrane region" description="Helical" evidence="11">
    <location>
        <begin position="255"/>
        <end position="275"/>
    </location>
</feature>
<dbReference type="Proteomes" id="UP000011602">
    <property type="component" value="Unassembled WGS sequence"/>
</dbReference>
<dbReference type="PANTHER" id="PTHR43520:SF8">
    <property type="entry name" value="P-TYPE CU(+) TRANSPORTER"/>
    <property type="match status" value="1"/>
</dbReference>
<dbReference type="SUPFAM" id="SSF55008">
    <property type="entry name" value="HMA, heavy metal-associated domain"/>
    <property type="match status" value="1"/>
</dbReference>
<feature type="transmembrane region" description="Helical" evidence="11">
    <location>
        <begin position="476"/>
        <end position="496"/>
    </location>
</feature>
<name>L9WXZ6_9EURY</name>
<evidence type="ECO:0000313" key="13">
    <source>
        <dbReference type="EMBL" id="ELY54031.1"/>
    </source>
</evidence>
<dbReference type="InterPro" id="IPR059000">
    <property type="entry name" value="ATPase_P-type_domA"/>
</dbReference>
<feature type="transmembrane region" description="Helical" evidence="11">
    <location>
        <begin position="840"/>
        <end position="873"/>
    </location>
</feature>
<dbReference type="InterPro" id="IPR001757">
    <property type="entry name" value="P_typ_ATPase"/>
</dbReference>
<dbReference type="NCBIfam" id="TIGR01494">
    <property type="entry name" value="ATPase_P-type"/>
    <property type="match status" value="2"/>
</dbReference>
<keyword evidence="3 11" id="KW-0812">Transmembrane</keyword>
<dbReference type="Pfam" id="PF00403">
    <property type="entry name" value="HMA"/>
    <property type="match status" value="1"/>
</dbReference>
<dbReference type="InterPro" id="IPR027256">
    <property type="entry name" value="P-typ_ATPase_IB"/>
</dbReference>
<evidence type="ECO:0000256" key="8">
    <source>
        <dbReference type="ARBA" id="ARBA00022989"/>
    </source>
</evidence>
<evidence type="ECO:0000256" key="10">
    <source>
        <dbReference type="SAM" id="MobiDB-lite"/>
    </source>
</evidence>
<dbReference type="SFLD" id="SFLDG00002">
    <property type="entry name" value="C1.7:_P-type_atpase_like"/>
    <property type="match status" value="1"/>
</dbReference>
<feature type="transmembrane region" description="Helical" evidence="11">
    <location>
        <begin position="502"/>
        <end position="520"/>
    </location>
</feature>
<dbReference type="InterPro" id="IPR006121">
    <property type="entry name" value="HMA_dom"/>
</dbReference>
<dbReference type="Gene3D" id="3.30.70.100">
    <property type="match status" value="1"/>
</dbReference>
<feature type="transmembrane region" description="Helical" evidence="11">
    <location>
        <begin position="320"/>
        <end position="338"/>
    </location>
</feature>